<dbReference type="HOGENOM" id="CLU_1148267_0_0_1"/>
<keyword evidence="3" id="KW-1185">Reference proteome</keyword>
<organism evidence="3">
    <name type="scientific">Drosophila sechellia</name>
    <name type="common">Fruit fly</name>
    <dbReference type="NCBI Taxonomy" id="7238"/>
    <lineage>
        <taxon>Eukaryota</taxon>
        <taxon>Metazoa</taxon>
        <taxon>Ecdysozoa</taxon>
        <taxon>Arthropoda</taxon>
        <taxon>Hexapoda</taxon>
        <taxon>Insecta</taxon>
        <taxon>Pterygota</taxon>
        <taxon>Neoptera</taxon>
        <taxon>Endopterygota</taxon>
        <taxon>Diptera</taxon>
        <taxon>Brachycera</taxon>
        <taxon>Muscomorpha</taxon>
        <taxon>Ephydroidea</taxon>
        <taxon>Drosophilidae</taxon>
        <taxon>Drosophila</taxon>
        <taxon>Sophophora</taxon>
    </lineage>
</organism>
<feature type="region of interest" description="Disordered" evidence="1">
    <location>
        <begin position="64"/>
        <end position="194"/>
    </location>
</feature>
<accession>B4HL77</accession>
<dbReference type="GO" id="GO:0030425">
    <property type="term" value="C:dendrite"/>
    <property type="evidence" value="ECO:0007669"/>
    <property type="project" value="EnsemblMetazoa"/>
</dbReference>
<dbReference type="Proteomes" id="UP000001292">
    <property type="component" value="Unassembled WGS sequence"/>
</dbReference>
<gene>
    <name evidence="2" type="primary">Dsec\GM25165</name>
    <name evidence="2" type="ORF">Dsec_GM25165</name>
</gene>
<dbReference type="AlphaFoldDB" id="B4HL77"/>
<name>B4HL77_DROSE</name>
<dbReference type="GO" id="GO:1905792">
    <property type="term" value="P:positive regulation of mechanosensory behavior"/>
    <property type="evidence" value="ECO:0007669"/>
    <property type="project" value="EnsemblMetazoa"/>
</dbReference>
<feature type="compositionally biased region" description="Low complexity" evidence="1">
    <location>
        <begin position="144"/>
        <end position="153"/>
    </location>
</feature>
<dbReference type="GO" id="GO:0007635">
    <property type="term" value="P:chemosensory behavior"/>
    <property type="evidence" value="ECO:0007669"/>
    <property type="project" value="EnsemblMetazoa"/>
</dbReference>
<sequence>MCRHSSAEYLNNEPSGTEEQYRSLPSPTPSQGLGHHQRQLSVLSRQGRKKIGNLLALVREAVNLKKDDVEQPGSDESPGPTTPTYLAYTPPPPPSVLSSVSSSTALEMPPTPEPESPTPSAPLHFGSSTSSRPPTKPPKPPAVPTSATAPTATMDDLEELDTAGPITFPKRSDSHRRRTMRQDSQSSIWSDNIPTITISTTGSDECIVHAAAPQNGLPEQRSASPEPTVNIIKIDIENEQEK</sequence>
<reference evidence="2 3" key="1">
    <citation type="journal article" date="2007" name="Nature">
        <title>Evolution of genes and genomes on the Drosophila phylogeny.</title>
        <authorList>
            <consortium name="Drosophila 12 Genomes Consortium"/>
            <person name="Clark A.G."/>
            <person name="Eisen M.B."/>
            <person name="Smith D.R."/>
            <person name="Bergman C.M."/>
            <person name="Oliver B."/>
            <person name="Markow T.A."/>
            <person name="Kaufman T.C."/>
            <person name="Kellis M."/>
            <person name="Gelbart W."/>
            <person name="Iyer V.N."/>
            <person name="Pollard D.A."/>
            <person name="Sackton T.B."/>
            <person name="Larracuente A.M."/>
            <person name="Singh N.D."/>
            <person name="Abad J.P."/>
            <person name="Abt D.N."/>
            <person name="Adryan B."/>
            <person name="Aguade M."/>
            <person name="Akashi H."/>
            <person name="Anderson W.W."/>
            <person name="Aquadro C.F."/>
            <person name="Ardell D.H."/>
            <person name="Arguello R."/>
            <person name="Artieri C.G."/>
            <person name="Barbash D.A."/>
            <person name="Barker D."/>
            <person name="Barsanti P."/>
            <person name="Batterham P."/>
            <person name="Batzoglou S."/>
            <person name="Begun D."/>
            <person name="Bhutkar A."/>
            <person name="Blanco E."/>
            <person name="Bosak S.A."/>
            <person name="Bradley R.K."/>
            <person name="Brand A.D."/>
            <person name="Brent M.R."/>
            <person name="Brooks A.N."/>
            <person name="Brown R.H."/>
            <person name="Butlin R.K."/>
            <person name="Caggese C."/>
            <person name="Calvi B.R."/>
            <person name="Bernardo de Carvalho A."/>
            <person name="Caspi A."/>
            <person name="Castrezana S."/>
            <person name="Celniker S.E."/>
            <person name="Chang J.L."/>
            <person name="Chapple C."/>
            <person name="Chatterji S."/>
            <person name="Chinwalla A."/>
            <person name="Civetta A."/>
            <person name="Clifton S.W."/>
            <person name="Comeron J.M."/>
            <person name="Costello J.C."/>
            <person name="Coyne J.A."/>
            <person name="Daub J."/>
            <person name="David R.G."/>
            <person name="Delcher A.L."/>
            <person name="Delehaunty K."/>
            <person name="Do C.B."/>
            <person name="Ebling H."/>
            <person name="Edwards K."/>
            <person name="Eickbush T."/>
            <person name="Evans J.D."/>
            <person name="Filipski A."/>
            <person name="Findeiss S."/>
            <person name="Freyhult E."/>
            <person name="Fulton L."/>
            <person name="Fulton R."/>
            <person name="Garcia A.C."/>
            <person name="Gardiner A."/>
            <person name="Garfield D.A."/>
            <person name="Garvin B.E."/>
            <person name="Gibson G."/>
            <person name="Gilbert D."/>
            <person name="Gnerre S."/>
            <person name="Godfrey J."/>
            <person name="Good R."/>
            <person name="Gotea V."/>
            <person name="Gravely B."/>
            <person name="Greenberg A.J."/>
            <person name="Griffiths-Jones S."/>
            <person name="Gross S."/>
            <person name="Guigo R."/>
            <person name="Gustafson E.A."/>
            <person name="Haerty W."/>
            <person name="Hahn M.W."/>
            <person name="Halligan D.L."/>
            <person name="Halpern A.L."/>
            <person name="Halter G.M."/>
            <person name="Han M.V."/>
            <person name="Heger A."/>
            <person name="Hillier L."/>
            <person name="Hinrichs A.S."/>
            <person name="Holmes I."/>
            <person name="Hoskins R.A."/>
            <person name="Hubisz M.J."/>
            <person name="Hultmark D."/>
            <person name="Huntley M.A."/>
            <person name="Jaffe D.B."/>
            <person name="Jagadeeshan S."/>
            <person name="Jeck W.R."/>
            <person name="Johnson J."/>
            <person name="Jones C.D."/>
            <person name="Jordan W.C."/>
            <person name="Karpen G.H."/>
            <person name="Kataoka E."/>
            <person name="Keightley P.D."/>
            <person name="Kheradpour P."/>
            <person name="Kirkness E.F."/>
            <person name="Koerich L.B."/>
            <person name="Kristiansen K."/>
            <person name="Kudrna D."/>
            <person name="Kulathinal R.J."/>
            <person name="Kumar S."/>
            <person name="Kwok R."/>
            <person name="Lander E."/>
            <person name="Langley C.H."/>
            <person name="Lapoint R."/>
            <person name="Lazzaro B.P."/>
            <person name="Lee S.J."/>
            <person name="Levesque L."/>
            <person name="Li R."/>
            <person name="Lin C.F."/>
            <person name="Lin M.F."/>
            <person name="Lindblad-Toh K."/>
            <person name="Llopart A."/>
            <person name="Long M."/>
            <person name="Low L."/>
            <person name="Lozovsky E."/>
            <person name="Lu J."/>
            <person name="Luo M."/>
            <person name="Machado C.A."/>
            <person name="Makalowski W."/>
            <person name="Marzo M."/>
            <person name="Matsuda M."/>
            <person name="Matzkin L."/>
            <person name="McAllister B."/>
            <person name="McBride C.S."/>
            <person name="McKernan B."/>
            <person name="McKernan K."/>
            <person name="Mendez-Lago M."/>
            <person name="Minx P."/>
            <person name="Mollenhauer M.U."/>
            <person name="Montooth K."/>
            <person name="Mount S.M."/>
            <person name="Mu X."/>
            <person name="Myers E."/>
            <person name="Negre B."/>
            <person name="Newfeld S."/>
            <person name="Nielsen R."/>
            <person name="Noor M.A."/>
            <person name="O'Grady P."/>
            <person name="Pachter L."/>
            <person name="Papaceit M."/>
            <person name="Parisi M.J."/>
            <person name="Parisi M."/>
            <person name="Parts L."/>
            <person name="Pedersen J.S."/>
            <person name="Pesole G."/>
            <person name="Phillippy A.M."/>
            <person name="Ponting C.P."/>
            <person name="Pop M."/>
            <person name="Porcelli D."/>
            <person name="Powell J.R."/>
            <person name="Prohaska S."/>
            <person name="Pruitt K."/>
            <person name="Puig M."/>
            <person name="Quesneville H."/>
            <person name="Ram K.R."/>
            <person name="Rand D."/>
            <person name="Rasmussen M.D."/>
            <person name="Reed L.K."/>
            <person name="Reenan R."/>
            <person name="Reily A."/>
            <person name="Remington K.A."/>
            <person name="Rieger T.T."/>
            <person name="Ritchie M.G."/>
            <person name="Robin C."/>
            <person name="Rogers Y.H."/>
            <person name="Rohde C."/>
            <person name="Rozas J."/>
            <person name="Rubenfield M.J."/>
            <person name="Ruiz A."/>
            <person name="Russo S."/>
            <person name="Salzberg S.L."/>
            <person name="Sanchez-Gracia A."/>
            <person name="Saranga D.J."/>
            <person name="Sato H."/>
            <person name="Schaeffer S.W."/>
            <person name="Schatz M.C."/>
            <person name="Schlenke T."/>
            <person name="Schwartz R."/>
            <person name="Segarra C."/>
            <person name="Singh R.S."/>
            <person name="Sirot L."/>
            <person name="Sirota M."/>
            <person name="Sisneros N.B."/>
            <person name="Smith C.D."/>
            <person name="Smith T.F."/>
            <person name="Spieth J."/>
            <person name="Stage D.E."/>
            <person name="Stark A."/>
            <person name="Stephan W."/>
            <person name="Strausberg R.L."/>
            <person name="Strempel S."/>
            <person name="Sturgill D."/>
            <person name="Sutton G."/>
            <person name="Sutton G.G."/>
            <person name="Tao W."/>
            <person name="Teichmann S."/>
            <person name="Tobari Y.N."/>
            <person name="Tomimura Y."/>
            <person name="Tsolas J.M."/>
            <person name="Valente V.L."/>
            <person name="Venter E."/>
            <person name="Venter J.C."/>
            <person name="Vicario S."/>
            <person name="Vieira F.G."/>
            <person name="Vilella A.J."/>
            <person name="Villasante A."/>
            <person name="Walenz B."/>
            <person name="Wang J."/>
            <person name="Wasserman M."/>
            <person name="Watts T."/>
            <person name="Wilson D."/>
            <person name="Wilson R.K."/>
            <person name="Wing R.A."/>
            <person name="Wolfner M.F."/>
            <person name="Wong A."/>
            <person name="Wong G.K."/>
            <person name="Wu C.I."/>
            <person name="Wu G."/>
            <person name="Yamamoto D."/>
            <person name="Yang H.P."/>
            <person name="Yang S.P."/>
            <person name="Yorke J.A."/>
            <person name="Yoshida K."/>
            <person name="Zdobnov E."/>
            <person name="Zhang P."/>
            <person name="Zhang Y."/>
            <person name="Zimin A.V."/>
            <person name="Baldwin J."/>
            <person name="Abdouelleil A."/>
            <person name="Abdulkadir J."/>
            <person name="Abebe A."/>
            <person name="Abera B."/>
            <person name="Abreu J."/>
            <person name="Acer S.C."/>
            <person name="Aftuck L."/>
            <person name="Alexander A."/>
            <person name="An P."/>
            <person name="Anderson E."/>
            <person name="Anderson S."/>
            <person name="Arachi H."/>
            <person name="Azer M."/>
            <person name="Bachantsang P."/>
            <person name="Barry A."/>
            <person name="Bayul T."/>
            <person name="Berlin A."/>
            <person name="Bessette D."/>
            <person name="Bloom T."/>
            <person name="Blye J."/>
            <person name="Boguslavskiy L."/>
            <person name="Bonnet C."/>
            <person name="Boukhgalter B."/>
            <person name="Bourzgui I."/>
            <person name="Brown A."/>
            <person name="Cahill P."/>
            <person name="Channer S."/>
            <person name="Cheshatsang Y."/>
            <person name="Chuda L."/>
            <person name="Citroen M."/>
            <person name="Collymore A."/>
            <person name="Cooke P."/>
            <person name="Costello M."/>
            <person name="D'Aco K."/>
            <person name="Daza R."/>
            <person name="De Haan G."/>
            <person name="DeGray S."/>
            <person name="DeMaso C."/>
            <person name="Dhargay N."/>
            <person name="Dooley K."/>
            <person name="Dooley E."/>
            <person name="Doricent M."/>
            <person name="Dorje P."/>
            <person name="Dorjee K."/>
            <person name="Dupes A."/>
            <person name="Elong R."/>
            <person name="Falk J."/>
            <person name="Farina A."/>
            <person name="Faro S."/>
            <person name="Ferguson D."/>
            <person name="Fisher S."/>
            <person name="Foley C.D."/>
            <person name="Franke A."/>
            <person name="Friedrich D."/>
            <person name="Gadbois L."/>
            <person name="Gearin G."/>
            <person name="Gearin C.R."/>
            <person name="Giannoukos G."/>
            <person name="Goode T."/>
            <person name="Graham J."/>
            <person name="Grandbois E."/>
            <person name="Grewal S."/>
            <person name="Gyaltsen K."/>
            <person name="Hafez N."/>
            <person name="Hagos B."/>
            <person name="Hall J."/>
            <person name="Henson C."/>
            <person name="Hollinger A."/>
            <person name="Honan T."/>
            <person name="Huard M.D."/>
            <person name="Hughes L."/>
            <person name="Hurhula B."/>
            <person name="Husby M.E."/>
            <person name="Kamat A."/>
            <person name="Kanga B."/>
            <person name="Kashin S."/>
            <person name="Khazanovich D."/>
            <person name="Kisner P."/>
            <person name="Lance K."/>
            <person name="Lara M."/>
            <person name="Lee W."/>
            <person name="Lennon N."/>
            <person name="Letendre F."/>
            <person name="LeVine R."/>
            <person name="Lipovsky A."/>
            <person name="Liu X."/>
            <person name="Liu J."/>
            <person name="Liu S."/>
            <person name="Lokyitsang T."/>
            <person name="Lokyitsang Y."/>
            <person name="Lubonja R."/>
            <person name="Lui A."/>
            <person name="MacDonald P."/>
            <person name="Magnisalis V."/>
            <person name="Maru K."/>
            <person name="Matthews C."/>
            <person name="McCusker W."/>
            <person name="McDonough S."/>
            <person name="Mehta T."/>
            <person name="Meldrim J."/>
            <person name="Meneus L."/>
            <person name="Mihai O."/>
            <person name="Mihalev A."/>
            <person name="Mihova T."/>
            <person name="Mittelman R."/>
            <person name="Mlenga V."/>
            <person name="Montmayeur A."/>
            <person name="Mulrain L."/>
            <person name="Navidi A."/>
            <person name="Naylor J."/>
            <person name="Negash T."/>
            <person name="Nguyen T."/>
            <person name="Nguyen N."/>
            <person name="Nicol R."/>
            <person name="Norbu C."/>
            <person name="Norbu N."/>
            <person name="Novod N."/>
            <person name="O'Neill B."/>
            <person name="Osman S."/>
            <person name="Markiewicz E."/>
            <person name="Oyono O.L."/>
            <person name="Patti C."/>
            <person name="Phunkhang P."/>
            <person name="Pierre F."/>
            <person name="Priest M."/>
            <person name="Raghuraman S."/>
            <person name="Rege F."/>
            <person name="Reyes R."/>
            <person name="Rise C."/>
            <person name="Rogov P."/>
            <person name="Ross K."/>
            <person name="Ryan E."/>
            <person name="Settipalli S."/>
            <person name="Shea T."/>
            <person name="Sherpa N."/>
            <person name="Shi L."/>
            <person name="Shih D."/>
            <person name="Sparrow T."/>
            <person name="Spaulding J."/>
            <person name="Stalker J."/>
            <person name="Stange-Thomann N."/>
            <person name="Stavropoulos S."/>
            <person name="Stone C."/>
            <person name="Strader C."/>
            <person name="Tesfaye S."/>
            <person name="Thomson T."/>
            <person name="Thoulutsang Y."/>
            <person name="Thoulutsang D."/>
            <person name="Topham K."/>
            <person name="Topping I."/>
            <person name="Tsamla T."/>
            <person name="Vassiliev H."/>
            <person name="Vo A."/>
            <person name="Wangchuk T."/>
            <person name="Wangdi T."/>
            <person name="Weiand M."/>
            <person name="Wilkinson J."/>
            <person name="Wilson A."/>
            <person name="Yadav S."/>
            <person name="Young G."/>
            <person name="Yu Q."/>
            <person name="Zembek L."/>
            <person name="Zhong D."/>
            <person name="Zimmer A."/>
            <person name="Zwirko Z."/>
            <person name="Jaffe D.B."/>
            <person name="Alvarez P."/>
            <person name="Brockman W."/>
            <person name="Butler J."/>
            <person name="Chin C."/>
            <person name="Gnerre S."/>
            <person name="Grabherr M."/>
            <person name="Kleber M."/>
            <person name="Mauceli E."/>
            <person name="MacCallum I."/>
        </authorList>
    </citation>
    <scope>NUCLEOTIDE SEQUENCE [LARGE SCALE GENOMIC DNA]</scope>
    <source>
        <strain evidence="3">Rob3c / Tucson 14021-0248.25</strain>
    </source>
</reference>
<dbReference type="GO" id="GO:0019232">
    <property type="term" value="P:perception of rate of movement"/>
    <property type="evidence" value="ECO:0007669"/>
    <property type="project" value="EnsemblMetazoa"/>
</dbReference>
<dbReference type="GO" id="GO:0008345">
    <property type="term" value="P:larval locomotory behavior"/>
    <property type="evidence" value="ECO:0007669"/>
    <property type="project" value="EnsemblMetazoa"/>
</dbReference>
<feature type="compositionally biased region" description="Polar residues" evidence="1">
    <location>
        <begin position="8"/>
        <end position="31"/>
    </location>
</feature>
<dbReference type="GO" id="GO:0050974">
    <property type="term" value="P:detection of mechanical stimulus involved in sensory perception"/>
    <property type="evidence" value="ECO:0007669"/>
    <property type="project" value="EnsemblMetazoa"/>
</dbReference>
<evidence type="ECO:0000256" key="1">
    <source>
        <dbReference type="SAM" id="MobiDB-lite"/>
    </source>
</evidence>
<feature type="compositionally biased region" description="Polar residues" evidence="1">
    <location>
        <begin position="182"/>
        <end position="194"/>
    </location>
</feature>
<dbReference type="GO" id="GO:0046662">
    <property type="term" value="P:regulation of egg-laying behavior"/>
    <property type="evidence" value="ECO:0007669"/>
    <property type="project" value="EnsemblMetazoa"/>
</dbReference>
<feature type="compositionally biased region" description="Pro residues" evidence="1">
    <location>
        <begin position="134"/>
        <end position="143"/>
    </location>
</feature>
<dbReference type="EMBL" id="CH480815">
    <property type="protein sequence ID" value="EDW40896.1"/>
    <property type="molecule type" value="Genomic_DNA"/>
</dbReference>
<feature type="compositionally biased region" description="Low complexity" evidence="1">
    <location>
        <begin position="96"/>
        <end position="105"/>
    </location>
</feature>
<feature type="region of interest" description="Disordered" evidence="1">
    <location>
        <begin position="1"/>
        <end position="46"/>
    </location>
</feature>
<feature type="compositionally biased region" description="Pro residues" evidence="1">
    <location>
        <begin position="109"/>
        <end position="120"/>
    </location>
</feature>
<dbReference type="STRING" id="7238.B4HL77"/>
<proteinExistence type="predicted"/>
<evidence type="ECO:0000313" key="2">
    <source>
        <dbReference type="EMBL" id="EDW40896.1"/>
    </source>
</evidence>
<protein>
    <submittedName>
        <fullName evidence="2">GM25165</fullName>
    </submittedName>
</protein>
<dbReference type="GO" id="GO:0001582">
    <property type="term" value="P:detection of chemical stimulus involved in sensory perception of sweet taste"/>
    <property type="evidence" value="ECO:0007669"/>
    <property type="project" value="EnsemblMetazoa"/>
</dbReference>
<evidence type="ECO:0000313" key="3">
    <source>
        <dbReference type="Proteomes" id="UP000001292"/>
    </source>
</evidence>